<dbReference type="EMBL" id="JANBPG010002940">
    <property type="protein sequence ID" value="KAJ1884154.1"/>
    <property type="molecule type" value="Genomic_DNA"/>
</dbReference>
<evidence type="ECO:0000313" key="2">
    <source>
        <dbReference type="Proteomes" id="UP001150581"/>
    </source>
</evidence>
<comment type="caution">
    <text evidence="1">The sequence shown here is derived from an EMBL/GenBank/DDBJ whole genome shotgun (WGS) entry which is preliminary data.</text>
</comment>
<organism evidence="1 2">
    <name type="scientific">Kickxella alabastrina</name>
    <dbReference type="NCBI Taxonomy" id="61397"/>
    <lineage>
        <taxon>Eukaryota</taxon>
        <taxon>Fungi</taxon>
        <taxon>Fungi incertae sedis</taxon>
        <taxon>Zoopagomycota</taxon>
        <taxon>Kickxellomycotina</taxon>
        <taxon>Kickxellomycetes</taxon>
        <taxon>Kickxellales</taxon>
        <taxon>Kickxellaceae</taxon>
        <taxon>Kickxella</taxon>
    </lineage>
</organism>
<protein>
    <submittedName>
        <fullName evidence="1">Uncharacterized protein</fullName>
    </submittedName>
</protein>
<keyword evidence="2" id="KW-1185">Reference proteome</keyword>
<sequence>MESQQTDVLAQQPGNYRIRERSAQGLFSVRGLGQRTRVDQMYLNGLSTVVPFWISNDSGRQLDVVVDVTSGGAGSIWVQQQNANWSAVSVQQRASYVSCGPADSTGELRVVCSPAAQREFSEVLNLMHDGQQMMLTLAAGQTAEAVLVLRAADDAAAAVGAAAAAPESARADEGARTHGFVECSGLVSVRAAGDSFEAHVRGSFCQSVLEMEPATSRVYLDDCVVGRVYERVLQVRNASAIALEWSVAVVETTDAAALGTALQVQVRGQGQGADGEMAWPAVPIGGTLGAGCCVPIVVRYTPQAVGEFLCRFA</sequence>
<feature type="non-terminal residue" evidence="1">
    <location>
        <position position="313"/>
    </location>
</feature>
<reference evidence="1" key="1">
    <citation type="submission" date="2022-07" db="EMBL/GenBank/DDBJ databases">
        <title>Phylogenomic reconstructions and comparative analyses of Kickxellomycotina fungi.</title>
        <authorList>
            <person name="Reynolds N.K."/>
            <person name="Stajich J.E."/>
            <person name="Barry K."/>
            <person name="Grigoriev I.V."/>
            <person name="Crous P."/>
            <person name="Smith M.E."/>
        </authorList>
    </citation>
    <scope>NUCLEOTIDE SEQUENCE</scope>
    <source>
        <strain evidence="1">Benny 63K</strain>
    </source>
</reference>
<evidence type="ECO:0000313" key="1">
    <source>
        <dbReference type="EMBL" id="KAJ1884154.1"/>
    </source>
</evidence>
<proteinExistence type="predicted"/>
<dbReference type="Proteomes" id="UP001150581">
    <property type="component" value="Unassembled WGS sequence"/>
</dbReference>
<name>A0ACC1I3A5_9FUNG</name>
<gene>
    <name evidence="1" type="ORF">LPJ66_010748</name>
</gene>
<accession>A0ACC1I3A5</accession>